<sequence>MSHPDDERLVALEARLARDDPRFAEALRAGRPAQPREYRRTGAWWMLLTAMAVLITGVVLPDGLLIATGLVLAGIAVQLLDPHRARPERRLPPYL</sequence>
<organism evidence="2 3">
    <name type="scientific">Streptomyces caeruleatus</name>
    <dbReference type="NCBI Taxonomy" id="661399"/>
    <lineage>
        <taxon>Bacteria</taxon>
        <taxon>Bacillati</taxon>
        <taxon>Actinomycetota</taxon>
        <taxon>Actinomycetes</taxon>
        <taxon>Kitasatosporales</taxon>
        <taxon>Streptomycetaceae</taxon>
        <taxon>Streptomyces</taxon>
    </lineage>
</organism>
<evidence type="ECO:0000313" key="2">
    <source>
        <dbReference type="EMBL" id="KUO02721.1"/>
    </source>
</evidence>
<gene>
    <name evidence="2" type="ORF">AQJ67_19965</name>
</gene>
<evidence type="ECO:0000256" key="1">
    <source>
        <dbReference type="SAM" id="Phobius"/>
    </source>
</evidence>
<comment type="caution">
    <text evidence="2">The sequence shown here is derived from an EMBL/GenBank/DDBJ whole genome shotgun (WGS) entry which is preliminary data.</text>
</comment>
<feature type="transmembrane region" description="Helical" evidence="1">
    <location>
        <begin position="64"/>
        <end position="80"/>
    </location>
</feature>
<dbReference type="RefSeq" id="WP_062720339.1">
    <property type="nucleotide sequence ID" value="NZ_KQ948929.1"/>
</dbReference>
<dbReference type="OrthoDB" id="4331268at2"/>
<evidence type="ECO:0008006" key="4">
    <source>
        <dbReference type="Google" id="ProtNLM"/>
    </source>
</evidence>
<dbReference type="Pfam" id="PF11239">
    <property type="entry name" value="DUF3040"/>
    <property type="match status" value="1"/>
</dbReference>
<dbReference type="AlphaFoldDB" id="A0A117RPW8"/>
<evidence type="ECO:0000313" key="3">
    <source>
        <dbReference type="Proteomes" id="UP000053429"/>
    </source>
</evidence>
<keyword evidence="1" id="KW-1133">Transmembrane helix</keyword>
<keyword evidence="1" id="KW-0812">Transmembrane</keyword>
<keyword evidence="3" id="KW-1185">Reference proteome</keyword>
<feature type="transmembrane region" description="Helical" evidence="1">
    <location>
        <begin position="41"/>
        <end position="58"/>
    </location>
</feature>
<reference evidence="2 3" key="1">
    <citation type="submission" date="2015-10" db="EMBL/GenBank/DDBJ databases">
        <title>Draft genome sequence of Streptomyces caeruleatus NRRL B-24802, type strain for the species Streptomyces caeruleatus.</title>
        <authorList>
            <person name="Ruckert C."/>
            <person name="Winkler A."/>
            <person name="Kalinowski J."/>
            <person name="Kampfer P."/>
            <person name="Glaeser S."/>
        </authorList>
    </citation>
    <scope>NUCLEOTIDE SEQUENCE [LARGE SCALE GENOMIC DNA]</scope>
    <source>
        <strain evidence="2 3">NRRL B-24802</strain>
    </source>
</reference>
<dbReference type="Proteomes" id="UP000053429">
    <property type="component" value="Unassembled WGS sequence"/>
</dbReference>
<dbReference type="EMBL" id="LMWY01000023">
    <property type="protein sequence ID" value="KUO02721.1"/>
    <property type="molecule type" value="Genomic_DNA"/>
</dbReference>
<proteinExistence type="predicted"/>
<accession>A0A117RPW8</accession>
<name>A0A117RPW8_9ACTN</name>
<keyword evidence="1" id="KW-0472">Membrane</keyword>
<dbReference type="InterPro" id="IPR021401">
    <property type="entry name" value="DUF3040"/>
</dbReference>
<protein>
    <recommendedName>
        <fullName evidence="4">DUF3040 domain-containing protein</fullName>
    </recommendedName>
</protein>